<dbReference type="PANTHER" id="PTHR16433">
    <property type="entry name" value="DOLICHOL-PHOSPHATE MANNOSYLTRANSFERASE SUBUNIT 3"/>
    <property type="match status" value="1"/>
</dbReference>
<evidence type="ECO:0000256" key="1">
    <source>
        <dbReference type="ARBA" id="ARBA00004477"/>
    </source>
</evidence>
<comment type="similarity">
    <text evidence="2 7">Belongs to the DPM3 family.</text>
</comment>
<feature type="transmembrane region" description="Helical" evidence="7">
    <location>
        <begin position="43"/>
        <end position="63"/>
    </location>
</feature>
<evidence type="ECO:0000256" key="4">
    <source>
        <dbReference type="ARBA" id="ARBA00022824"/>
    </source>
</evidence>
<keyword evidence="5 7" id="KW-1133">Transmembrane helix</keyword>
<dbReference type="GO" id="GO:0005789">
    <property type="term" value="C:endoplasmic reticulum membrane"/>
    <property type="evidence" value="ECO:0007669"/>
    <property type="project" value="UniProtKB-SubCell"/>
</dbReference>
<dbReference type="Pfam" id="PF08285">
    <property type="entry name" value="DPM3"/>
    <property type="match status" value="1"/>
</dbReference>
<evidence type="ECO:0000256" key="2">
    <source>
        <dbReference type="ARBA" id="ARBA00010430"/>
    </source>
</evidence>
<evidence type="ECO:0000313" key="8">
    <source>
        <dbReference type="EMBL" id="KAK5578204.1"/>
    </source>
</evidence>
<dbReference type="InterPro" id="IPR013174">
    <property type="entry name" value="DPM3"/>
</dbReference>
<sequence length="92" mass="10591">MKRYQKVFITFTFLMTFWLLLVLEKVQLNLSPSIQSIIPFLPLYAVVCFGSYSLGVIAYNLLIMSDCKEASESLLDEIKEAKESLRVKGMKF</sequence>
<comment type="subunit">
    <text evidence="7">Component of the dolichol-phosphate mannose (DPM) synthase complex.</text>
</comment>
<dbReference type="GO" id="GO:0006506">
    <property type="term" value="P:GPI anchor biosynthetic process"/>
    <property type="evidence" value="ECO:0007669"/>
    <property type="project" value="TreeGrafter"/>
</dbReference>
<evidence type="ECO:0000256" key="3">
    <source>
        <dbReference type="ARBA" id="ARBA00022692"/>
    </source>
</evidence>
<dbReference type="Proteomes" id="UP001344447">
    <property type="component" value="Unassembled WGS sequence"/>
</dbReference>
<evidence type="ECO:0000256" key="6">
    <source>
        <dbReference type="ARBA" id="ARBA00023136"/>
    </source>
</evidence>
<name>A0AAN7TRT9_9MYCE</name>
<dbReference type="GO" id="GO:0033185">
    <property type="term" value="C:dolichol-phosphate-mannose synthase complex"/>
    <property type="evidence" value="ECO:0007669"/>
    <property type="project" value="TreeGrafter"/>
</dbReference>
<keyword evidence="4 7" id="KW-0256">Endoplasmic reticulum</keyword>
<comment type="subcellular location">
    <subcellularLocation>
        <location evidence="1 7">Endoplasmic reticulum membrane</location>
        <topology evidence="1 7">Multi-pass membrane protein</topology>
    </subcellularLocation>
</comment>
<reference evidence="8 9" key="1">
    <citation type="submission" date="2023-11" db="EMBL/GenBank/DDBJ databases">
        <title>Dfirmibasis_genome.</title>
        <authorList>
            <person name="Edelbroek B."/>
            <person name="Kjellin J."/>
            <person name="Jerlstrom-Hultqvist J."/>
            <person name="Soderbom F."/>
        </authorList>
    </citation>
    <scope>NUCLEOTIDE SEQUENCE [LARGE SCALE GENOMIC DNA]</scope>
    <source>
        <strain evidence="8 9">TNS-C-14</strain>
    </source>
</reference>
<keyword evidence="6 7" id="KW-0472">Membrane</keyword>
<keyword evidence="3 7" id="KW-0812">Transmembrane</keyword>
<dbReference type="EMBL" id="JAVFKY010000004">
    <property type="protein sequence ID" value="KAK5578204.1"/>
    <property type="molecule type" value="Genomic_DNA"/>
</dbReference>
<gene>
    <name evidence="8" type="ORF">RB653_003157</name>
</gene>
<organism evidence="8 9">
    <name type="scientific">Dictyostelium firmibasis</name>
    <dbReference type="NCBI Taxonomy" id="79012"/>
    <lineage>
        <taxon>Eukaryota</taxon>
        <taxon>Amoebozoa</taxon>
        <taxon>Evosea</taxon>
        <taxon>Eumycetozoa</taxon>
        <taxon>Dictyostelia</taxon>
        <taxon>Dictyosteliales</taxon>
        <taxon>Dictyosteliaceae</taxon>
        <taxon>Dictyostelium</taxon>
    </lineage>
</organism>
<accession>A0AAN7TRT9</accession>
<dbReference type="PANTHER" id="PTHR16433:SF0">
    <property type="entry name" value="DOLICHOL-PHOSPHATE MANNOSYLTRANSFERASE SUBUNIT 3"/>
    <property type="match status" value="1"/>
</dbReference>
<evidence type="ECO:0000256" key="7">
    <source>
        <dbReference type="RuleBase" id="RU365085"/>
    </source>
</evidence>
<dbReference type="AlphaFoldDB" id="A0AAN7TRT9"/>
<protein>
    <recommendedName>
        <fullName evidence="7">Dolichol-phosphate mannosyltransferase subunit 3</fullName>
    </recommendedName>
</protein>
<comment type="function">
    <text evidence="7">Stabilizer subunit of the dolichol-phosphate mannose (DPM) synthase complex; tethers catalytic subunit to the ER.</text>
</comment>
<evidence type="ECO:0000256" key="5">
    <source>
        <dbReference type="ARBA" id="ARBA00022989"/>
    </source>
</evidence>
<feature type="transmembrane region" description="Helical" evidence="7">
    <location>
        <begin position="7"/>
        <end position="23"/>
    </location>
</feature>
<proteinExistence type="inferred from homology"/>
<comment type="caution">
    <text evidence="8">The sequence shown here is derived from an EMBL/GenBank/DDBJ whole genome shotgun (WGS) entry which is preliminary data.</text>
</comment>
<evidence type="ECO:0000313" key="9">
    <source>
        <dbReference type="Proteomes" id="UP001344447"/>
    </source>
</evidence>
<keyword evidence="9" id="KW-1185">Reference proteome</keyword>
<comment type="pathway">
    <text evidence="7">Protein modification; protein glycosylation.</text>
</comment>